<evidence type="ECO:0000313" key="3">
    <source>
        <dbReference type="Proteomes" id="UP001501676"/>
    </source>
</evidence>
<name>A0ABP6TDS3_9ACTN</name>
<feature type="region of interest" description="Disordered" evidence="1">
    <location>
        <begin position="83"/>
        <end position="135"/>
    </location>
</feature>
<sequence length="135" mass="14528">MDAHLIAEAHRAERGVCACGRPLPCIAAQRADEIMAETMRAAHAAEEAARTAAAAAEAQRAASRAITQELPVLRLPPEEDVTPVGARFRRPRRLDGEPVEQPAATPIGFVVPTPAASPPTGARFYRERKPPRHRG</sequence>
<keyword evidence="3" id="KW-1185">Reference proteome</keyword>
<dbReference type="EMBL" id="BAAAYN010000094">
    <property type="protein sequence ID" value="GAA3398708.1"/>
    <property type="molecule type" value="Genomic_DNA"/>
</dbReference>
<comment type="caution">
    <text evidence="2">The sequence shown here is derived from an EMBL/GenBank/DDBJ whole genome shotgun (WGS) entry which is preliminary data.</text>
</comment>
<protein>
    <submittedName>
        <fullName evidence="2">Uncharacterized protein</fullName>
    </submittedName>
</protein>
<dbReference type="RefSeq" id="WP_345733844.1">
    <property type="nucleotide sequence ID" value="NZ_BAAAYN010000094.1"/>
</dbReference>
<gene>
    <name evidence="2" type="ORF">GCM10020369_82880</name>
</gene>
<reference evidence="3" key="1">
    <citation type="journal article" date="2019" name="Int. J. Syst. Evol. Microbiol.">
        <title>The Global Catalogue of Microorganisms (GCM) 10K type strain sequencing project: providing services to taxonomists for standard genome sequencing and annotation.</title>
        <authorList>
            <consortium name="The Broad Institute Genomics Platform"/>
            <consortium name="The Broad Institute Genome Sequencing Center for Infectious Disease"/>
            <person name="Wu L."/>
            <person name="Ma J."/>
        </authorList>
    </citation>
    <scope>NUCLEOTIDE SEQUENCE [LARGE SCALE GENOMIC DNA]</scope>
    <source>
        <strain evidence="3">JCM 9458</strain>
    </source>
</reference>
<dbReference type="Proteomes" id="UP001501676">
    <property type="component" value="Unassembled WGS sequence"/>
</dbReference>
<evidence type="ECO:0000313" key="2">
    <source>
        <dbReference type="EMBL" id="GAA3398708.1"/>
    </source>
</evidence>
<evidence type="ECO:0000256" key="1">
    <source>
        <dbReference type="SAM" id="MobiDB-lite"/>
    </source>
</evidence>
<organism evidence="2 3">
    <name type="scientific">Cryptosporangium minutisporangium</name>
    <dbReference type="NCBI Taxonomy" id="113569"/>
    <lineage>
        <taxon>Bacteria</taxon>
        <taxon>Bacillati</taxon>
        <taxon>Actinomycetota</taxon>
        <taxon>Actinomycetes</taxon>
        <taxon>Cryptosporangiales</taxon>
        <taxon>Cryptosporangiaceae</taxon>
        <taxon>Cryptosporangium</taxon>
    </lineage>
</organism>
<accession>A0ABP6TDS3</accession>
<proteinExistence type="predicted"/>